<evidence type="ECO:0000313" key="5">
    <source>
        <dbReference type="EMBL" id="PIO74503.1"/>
    </source>
</evidence>
<dbReference type="PANTHER" id="PTHR24049">
    <property type="entry name" value="CRUMBS FAMILY MEMBER"/>
    <property type="match status" value="1"/>
</dbReference>
<evidence type="ECO:0000256" key="2">
    <source>
        <dbReference type="ARBA" id="ARBA00022737"/>
    </source>
</evidence>
<keyword evidence="2" id="KW-0677">Repeat</keyword>
<accession>A0A2G9UWF3</accession>
<reference evidence="5 6" key="1">
    <citation type="submission" date="2015-09" db="EMBL/GenBank/DDBJ databases">
        <title>Draft genome of the parasitic nematode Teladorsagia circumcincta isolate WARC Sus (inbred).</title>
        <authorList>
            <person name="Mitreva M."/>
        </authorList>
    </citation>
    <scope>NUCLEOTIDE SEQUENCE [LARGE SCALE GENOMIC DNA]</scope>
    <source>
        <strain evidence="5 6">S</strain>
    </source>
</reference>
<dbReference type="OrthoDB" id="5855567at2759"/>
<dbReference type="Gene3D" id="2.10.25.10">
    <property type="entry name" value="Laminin"/>
    <property type="match status" value="1"/>
</dbReference>
<proteinExistence type="predicted"/>
<keyword evidence="3" id="KW-1015">Disulfide bond</keyword>
<evidence type="ECO:0000256" key="4">
    <source>
        <dbReference type="SAM" id="SignalP"/>
    </source>
</evidence>
<sequence length="232" mass="26295">MLLIWPLLAAPLAGKLLRGKKPKGTEADKYQSLESSGVGLPPIPTLDPTADRVPVVQEKADYDPCKTSKDICQNKGKCTNRDGDMAKNQTFVDPIQLREYRKKYNKSASESKDKFLITIQYQCICADGFIGEFCHITEEERNCEEDYCSSHGQGHYDQDSGCDCKCDPQEWIGERCDIRSPCAAYSCMNASNCTLKHHPKENRVEAALEQQRGPEESRRDTEFVYETRRIIL</sequence>
<keyword evidence="4" id="KW-0732">Signal</keyword>
<dbReference type="InterPro" id="IPR051022">
    <property type="entry name" value="Notch_Cell-Fate_Det"/>
</dbReference>
<dbReference type="GO" id="GO:0016020">
    <property type="term" value="C:membrane"/>
    <property type="evidence" value="ECO:0007669"/>
    <property type="project" value="UniProtKB-SubCell"/>
</dbReference>
<gene>
    <name evidence="5" type="ORF">TELCIR_03483</name>
</gene>
<feature type="signal peptide" evidence="4">
    <location>
        <begin position="1"/>
        <end position="19"/>
    </location>
</feature>
<keyword evidence="6" id="KW-1185">Reference proteome</keyword>
<keyword evidence="1" id="KW-0245">EGF-like domain</keyword>
<dbReference type="AlphaFoldDB" id="A0A2G9UWF3"/>
<name>A0A2G9UWF3_TELCI</name>
<evidence type="ECO:0008006" key="7">
    <source>
        <dbReference type="Google" id="ProtNLM"/>
    </source>
</evidence>
<feature type="chain" id="PRO_5013896948" description="EGF-like domain-containing protein" evidence="4">
    <location>
        <begin position="20"/>
        <end position="232"/>
    </location>
</feature>
<dbReference type="EMBL" id="KZ345266">
    <property type="protein sequence ID" value="PIO74503.1"/>
    <property type="molecule type" value="Genomic_DNA"/>
</dbReference>
<evidence type="ECO:0000313" key="6">
    <source>
        <dbReference type="Proteomes" id="UP000230423"/>
    </source>
</evidence>
<evidence type="ECO:0000256" key="3">
    <source>
        <dbReference type="ARBA" id="ARBA00023157"/>
    </source>
</evidence>
<protein>
    <recommendedName>
        <fullName evidence="7">EGF-like domain-containing protein</fullName>
    </recommendedName>
</protein>
<dbReference type="Proteomes" id="UP000230423">
    <property type="component" value="Unassembled WGS sequence"/>
</dbReference>
<organism evidence="5 6">
    <name type="scientific">Teladorsagia circumcincta</name>
    <name type="common">Brown stomach worm</name>
    <name type="synonym">Ostertagia circumcincta</name>
    <dbReference type="NCBI Taxonomy" id="45464"/>
    <lineage>
        <taxon>Eukaryota</taxon>
        <taxon>Metazoa</taxon>
        <taxon>Ecdysozoa</taxon>
        <taxon>Nematoda</taxon>
        <taxon>Chromadorea</taxon>
        <taxon>Rhabditida</taxon>
        <taxon>Rhabditina</taxon>
        <taxon>Rhabditomorpha</taxon>
        <taxon>Strongyloidea</taxon>
        <taxon>Trichostrongylidae</taxon>
        <taxon>Teladorsagia</taxon>
    </lineage>
</organism>
<evidence type="ECO:0000256" key="1">
    <source>
        <dbReference type="ARBA" id="ARBA00022536"/>
    </source>
</evidence>